<organism evidence="1 2">
    <name type="scientific">Pendulispora rubella</name>
    <dbReference type="NCBI Taxonomy" id="2741070"/>
    <lineage>
        <taxon>Bacteria</taxon>
        <taxon>Pseudomonadati</taxon>
        <taxon>Myxococcota</taxon>
        <taxon>Myxococcia</taxon>
        <taxon>Myxococcales</taxon>
        <taxon>Sorangiineae</taxon>
        <taxon>Pendulisporaceae</taxon>
        <taxon>Pendulispora</taxon>
    </lineage>
</organism>
<dbReference type="EMBL" id="CP089983">
    <property type="protein sequence ID" value="WXB06913.1"/>
    <property type="molecule type" value="Genomic_DNA"/>
</dbReference>
<gene>
    <name evidence="1" type="ORF">LVJ94_06645</name>
</gene>
<evidence type="ECO:0000313" key="1">
    <source>
        <dbReference type="EMBL" id="WXB06913.1"/>
    </source>
</evidence>
<keyword evidence="2" id="KW-1185">Reference proteome</keyword>
<accession>A0ABZ2LAH2</accession>
<evidence type="ECO:0000313" key="2">
    <source>
        <dbReference type="Proteomes" id="UP001374803"/>
    </source>
</evidence>
<name>A0ABZ2LAH2_9BACT</name>
<reference evidence="1" key="1">
    <citation type="submission" date="2021-12" db="EMBL/GenBank/DDBJ databases">
        <title>Discovery of the Pendulisporaceae a myxobacterial family with distinct sporulation behavior and unique specialized metabolism.</title>
        <authorList>
            <person name="Garcia R."/>
            <person name="Popoff A."/>
            <person name="Bader C.D."/>
            <person name="Loehr J."/>
            <person name="Walesch S."/>
            <person name="Walt C."/>
            <person name="Boldt J."/>
            <person name="Bunk B."/>
            <person name="Haeckl F.J.F.P.J."/>
            <person name="Gunesch A.P."/>
            <person name="Birkelbach J."/>
            <person name="Nuebel U."/>
            <person name="Pietschmann T."/>
            <person name="Bach T."/>
            <person name="Mueller R."/>
        </authorList>
    </citation>
    <scope>NUCLEOTIDE SEQUENCE</scope>
    <source>
        <strain evidence="1">MSr11367</strain>
    </source>
</reference>
<dbReference type="Proteomes" id="UP001374803">
    <property type="component" value="Chromosome"/>
</dbReference>
<dbReference type="RefSeq" id="WP_394836571.1">
    <property type="nucleotide sequence ID" value="NZ_CP089929.1"/>
</dbReference>
<evidence type="ECO:0008006" key="3">
    <source>
        <dbReference type="Google" id="ProtNLM"/>
    </source>
</evidence>
<proteinExistence type="predicted"/>
<protein>
    <recommendedName>
        <fullName evidence="3">Ribosomal protein S19</fullName>
    </recommendedName>
</protein>
<sequence length="146" mass="15633">MKVARPAPSVRRNPGLRCTTQTRAAPAKIPRQLGFMKGAAVKSTAEIGSTRPFVAARARPTAARAAASVSGVPAGALRVRKIKHAPRIDAMAGAVRFPLGAIHRGTICEISHARMLTVRPMFFTLAMDGIARWPRIQGHSGVYKTK</sequence>